<sequence length="65" mass="6515">MCGRRAAGGGRRAAGGGRGEGLAPADQHQVDVDPVLVDQAVALERLGHVGAPTFARPVSVASVAR</sequence>
<reference evidence="2" key="1">
    <citation type="submission" date="2024-07" db="EMBL/GenBank/DDBJ databases">
        <title>Complete genome sequences of cellulolytic bacteria, Kitasatospora sp. CMC57 and Streptomyces sp. CMC78, isolated from Japanese agricultural soil.</title>
        <authorList>
            <person name="Hashimoto T."/>
            <person name="Ito M."/>
            <person name="Iwamoto M."/>
            <person name="Fukahori D."/>
            <person name="Shoda T."/>
            <person name="Sakoda M."/>
            <person name="Morohoshi T."/>
            <person name="Mitsuboshi M."/>
            <person name="Nishizawa T."/>
        </authorList>
    </citation>
    <scope>NUCLEOTIDE SEQUENCE</scope>
    <source>
        <strain evidence="2">CMC57</strain>
    </source>
</reference>
<organism evidence="2">
    <name type="scientific">Kitasatospora sp. CMC57</name>
    <dbReference type="NCBI Taxonomy" id="3231513"/>
    <lineage>
        <taxon>Bacteria</taxon>
        <taxon>Bacillati</taxon>
        <taxon>Actinomycetota</taxon>
        <taxon>Actinomycetes</taxon>
        <taxon>Kitasatosporales</taxon>
        <taxon>Streptomycetaceae</taxon>
        <taxon>Kitasatospora</taxon>
    </lineage>
</organism>
<evidence type="ECO:0000313" key="2">
    <source>
        <dbReference type="EMBL" id="BFP44866.1"/>
    </source>
</evidence>
<protein>
    <submittedName>
        <fullName evidence="2">Uncharacterized protein</fullName>
    </submittedName>
</protein>
<gene>
    <name evidence="2" type="ORF">KCMC57_12340</name>
</gene>
<dbReference type="EMBL" id="AP035881">
    <property type="protein sequence ID" value="BFP44866.1"/>
    <property type="molecule type" value="Genomic_DNA"/>
</dbReference>
<name>A0AB33JQ05_9ACTN</name>
<feature type="region of interest" description="Disordered" evidence="1">
    <location>
        <begin position="1"/>
        <end position="29"/>
    </location>
</feature>
<accession>A0AB33JQ05</accession>
<feature type="compositionally biased region" description="Gly residues" evidence="1">
    <location>
        <begin position="1"/>
        <end position="20"/>
    </location>
</feature>
<dbReference type="AlphaFoldDB" id="A0AB33JQ05"/>
<evidence type="ECO:0000256" key="1">
    <source>
        <dbReference type="SAM" id="MobiDB-lite"/>
    </source>
</evidence>
<proteinExistence type="predicted"/>